<feature type="binding site" evidence="2">
    <location>
        <position position="226"/>
    </location>
    <ligand>
        <name>Mg(2+)</name>
        <dbReference type="ChEBI" id="CHEBI:18420"/>
        <label>1</label>
        <note>catalytic</note>
    </ligand>
</feature>
<dbReference type="SUPFAM" id="SSF56655">
    <property type="entry name" value="Carbohydrate phosphatase"/>
    <property type="match status" value="1"/>
</dbReference>
<dbReference type="AlphaFoldDB" id="A0AAU7X982"/>
<dbReference type="InterPro" id="IPR000760">
    <property type="entry name" value="Inositol_monophosphatase-like"/>
</dbReference>
<accession>A0AAU7X982</accession>
<evidence type="ECO:0000256" key="2">
    <source>
        <dbReference type="PIRSR" id="PIRSR600760-2"/>
    </source>
</evidence>
<dbReference type="GO" id="GO:0046872">
    <property type="term" value="F:metal ion binding"/>
    <property type="evidence" value="ECO:0007669"/>
    <property type="project" value="UniProtKB-KW"/>
</dbReference>
<dbReference type="EMBL" id="CP158568">
    <property type="protein sequence ID" value="XBY44610.1"/>
    <property type="molecule type" value="Genomic_DNA"/>
</dbReference>
<dbReference type="PANTHER" id="PTHR20854">
    <property type="entry name" value="INOSITOL MONOPHOSPHATASE"/>
    <property type="match status" value="1"/>
</dbReference>
<keyword evidence="2" id="KW-0460">Magnesium</keyword>
<dbReference type="PANTHER" id="PTHR20854:SF4">
    <property type="entry name" value="INOSITOL-1-MONOPHOSPHATASE-RELATED"/>
    <property type="match status" value="1"/>
</dbReference>
<protein>
    <submittedName>
        <fullName evidence="3">Inositol monophosphatase family protein</fullName>
    </submittedName>
</protein>
<dbReference type="RefSeq" id="WP_407049701.1">
    <property type="nucleotide sequence ID" value="NZ_CP158568.1"/>
</dbReference>
<feature type="binding site" evidence="2">
    <location>
        <position position="100"/>
    </location>
    <ligand>
        <name>Mg(2+)</name>
        <dbReference type="ChEBI" id="CHEBI:18420"/>
        <label>1</label>
        <note>catalytic</note>
    </ligand>
</feature>
<comment type="similarity">
    <text evidence="1">Belongs to the inositol monophosphatase superfamily.</text>
</comment>
<evidence type="ECO:0000313" key="3">
    <source>
        <dbReference type="EMBL" id="XBY44610.1"/>
    </source>
</evidence>
<evidence type="ECO:0000256" key="1">
    <source>
        <dbReference type="ARBA" id="ARBA00009759"/>
    </source>
</evidence>
<dbReference type="KEGG" id="mflg:ABS361_21865"/>
<dbReference type="GO" id="GO:0008934">
    <property type="term" value="F:inositol monophosphate 1-phosphatase activity"/>
    <property type="evidence" value="ECO:0007669"/>
    <property type="project" value="TreeGrafter"/>
</dbReference>
<dbReference type="PRINTS" id="PR00377">
    <property type="entry name" value="IMPHPHTASES"/>
</dbReference>
<dbReference type="Pfam" id="PF00459">
    <property type="entry name" value="Inositol_P"/>
    <property type="match status" value="1"/>
</dbReference>
<keyword evidence="2" id="KW-0479">Metal-binding</keyword>
<dbReference type="Gene3D" id="3.40.190.80">
    <property type="match status" value="1"/>
</dbReference>
<feature type="binding site" evidence="2">
    <location>
        <position position="74"/>
    </location>
    <ligand>
        <name>Mg(2+)</name>
        <dbReference type="ChEBI" id="CHEBI:18420"/>
        <label>1</label>
        <note>catalytic</note>
    </ligand>
</feature>
<organism evidence="3">
    <name type="scientific">Methyloraptor flagellatus</name>
    <dbReference type="NCBI Taxonomy" id="3162530"/>
    <lineage>
        <taxon>Bacteria</taxon>
        <taxon>Pseudomonadati</taxon>
        <taxon>Pseudomonadota</taxon>
        <taxon>Alphaproteobacteria</taxon>
        <taxon>Hyphomicrobiales</taxon>
        <taxon>Ancalomicrobiaceae</taxon>
        <taxon>Methyloraptor</taxon>
    </lineage>
</organism>
<feature type="binding site" evidence="2">
    <location>
        <position position="97"/>
    </location>
    <ligand>
        <name>Mg(2+)</name>
        <dbReference type="ChEBI" id="CHEBI:18420"/>
        <label>1</label>
        <note>catalytic</note>
    </ligand>
</feature>
<sequence>MPTAFSRDDLAALVAILKDAARAEILPRFRRLGAGGIRQKSSALDLVTDADEAAERRITAALTARFPGCVVVGEEATEQDRSLLGRIADAELAFVVDPVDGTWNFAAGLPLFAVMAAAIVKGEIVGAVILDPIIDSVSVALRDGGAWTESADGVREPLKVAPAGPLAEMVAALSFSWLADPLRTTVARNAAKFGACGAYRCAGHEYRLVASGRAHTLLFAKLMPWDHAPGWLIHREAGGYSARFDGSPYLPSHTDGGLLLAPDAASWQILARELLVPTA</sequence>
<reference evidence="3" key="1">
    <citation type="submission" date="2024-06" db="EMBL/GenBank/DDBJ databases">
        <title>Methylostella associata gen. nov., sp. nov., a novel Ancalomicrobiaceae-affiliated facultatively methylotrophic bacteria that feed on methanotrophs of the genus Methylococcus.</title>
        <authorList>
            <person name="Saltykova V."/>
            <person name="Danilova O.V."/>
            <person name="Oshkin I.Y."/>
            <person name="Belova S.E."/>
            <person name="Pimenov N.V."/>
            <person name="Dedysh S.N."/>
        </authorList>
    </citation>
    <scope>NUCLEOTIDE SEQUENCE</scope>
    <source>
        <strain evidence="3">S20</strain>
    </source>
</reference>
<gene>
    <name evidence="3" type="ORF">ABS361_21865</name>
</gene>
<dbReference type="Gene3D" id="3.30.540.10">
    <property type="entry name" value="Fructose-1,6-Bisphosphatase, subunit A, domain 1"/>
    <property type="match status" value="1"/>
</dbReference>
<name>A0AAU7X982_9HYPH</name>
<dbReference type="GO" id="GO:0007165">
    <property type="term" value="P:signal transduction"/>
    <property type="evidence" value="ECO:0007669"/>
    <property type="project" value="TreeGrafter"/>
</dbReference>
<dbReference type="GO" id="GO:0006020">
    <property type="term" value="P:inositol metabolic process"/>
    <property type="evidence" value="ECO:0007669"/>
    <property type="project" value="TreeGrafter"/>
</dbReference>
<proteinExistence type="inferred from homology"/>
<comment type="cofactor">
    <cofactor evidence="2">
        <name>Mg(2+)</name>
        <dbReference type="ChEBI" id="CHEBI:18420"/>
    </cofactor>
</comment>